<proteinExistence type="predicted"/>
<evidence type="ECO:0000313" key="8">
    <source>
        <dbReference type="EMBL" id="MBB4070911.1"/>
    </source>
</evidence>
<evidence type="ECO:0000256" key="6">
    <source>
        <dbReference type="ARBA" id="ARBA00023136"/>
    </source>
</evidence>
<feature type="transmembrane region" description="Helical" evidence="7">
    <location>
        <begin position="6"/>
        <end position="22"/>
    </location>
</feature>
<evidence type="ECO:0008006" key="10">
    <source>
        <dbReference type="Google" id="ProtNLM"/>
    </source>
</evidence>
<dbReference type="EMBL" id="JACIFD010000002">
    <property type="protein sequence ID" value="MBB4070911.1"/>
    <property type="molecule type" value="Genomic_DNA"/>
</dbReference>
<dbReference type="Proteomes" id="UP000571183">
    <property type="component" value="Unassembled WGS sequence"/>
</dbReference>
<keyword evidence="5 7" id="KW-1133">Transmembrane helix</keyword>
<evidence type="ECO:0000256" key="2">
    <source>
        <dbReference type="ARBA" id="ARBA00022448"/>
    </source>
</evidence>
<keyword evidence="3" id="KW-1003">Cell membrane</keyword>
<gene>
    <name evidence="8" type="ORF">F5897_000195</name>
</gene>
<feature type="transmembrane region" description="Helical" evidence="7">
    <location>
        <begin position="158"/>
        <end position="179"/>
    </location>
</feature>
<dbReference type="RefSeq" id="WP_183304169.1">
    <property type="nucleotide sequence ID" value="NZ_JACIFD010000002.1"/>
</dbReference>
<protein>
    <recommendedName>
        <fullName evidence="10">AEC family transporter</fullName>
    </recommendedName>
</protein>
<evidence type="ECO:0000313" key="9">
    <source>
        <dbReference type="Proteomes" id="UP000571183"/>
    </source>
</evidence>
<accession>A0A840DBP8</accession>
<feature type="transmembrane region" description="Helical" evidence="7">
    <location>
        <begin position="123"/>
        <end position="146"/>
    </location>
</feature>
<dbReference type="GO" id="GO:0055085">
    <property type="term" value="P:transmembrane transport"/>
    <property type="evidence" value="ECO:0007669"/>
    <property type="project" value="InterPro"/>
</dbReference>
<reference evidence="8" key="1">
    <citation type="submission" date="2020-08" db="EMBL/GenBank/DDBJ databases">
        <title>Sequencing the genomes of 1000 actinobacteria strains.</title>
        <authorList>
            <person name="Klenk H.-P."/>
        </authorList>
    </citation>
    <scope>NUCLEOTIDE SEQUENCE [LARGE SCALE GENOMIC DNA]</scope>
    <source>
        <strain evidence="8">DSM 27064</strain>
    </source>
</reference>
<comment type="subcellular location">
    <subcellularLocation>
        <location evidence="1">Membrane</location>
        <topology evidence="1">Multi-pass membrane protein</topology>
    </subcellularLocation>
</comment>
<evidence type="ECO:0000256" key="5">
    <source>
        <dbReference type="ARBA" id="ARBA00022989"/>
    </source>
</evidence>
<evidence type="ECO:0000256" key="7">
    <source>
        <dbReference type="SAM" id="Phobius"/>
    </source>
</evidence>
<feature type="transmembrane region" description="Helical" evidence="7">
    <location>
        <begin position="229"/>
        <end position="252"/>
    </location>
</feature>
<evidence type="ECO:0000256" key="4">
    <source>
        <dbReference type="ARBA" id="ARBA00022692"/>
    </source>
</evidence>
<keyword evidence="9" id="KW-1185">Reference proteome</keyword>
<dbReference type="InterPro" id="IPR004776">
    <property type="entry name" value="Mem_transp_PIN-like"/>
</dbReference>
<name>A0A840DBP8_9MICO</name>
<dbReference type="GO" id="GO:0016020">
    <property type="term" value="C:membrane"/>
    <property type="evidence" value="ECO:0007669"/>
    <property type="project" value="UniProtKB-SubCell"/>
</dbReference>
<keyword evidence="6 7" id="KW-0472">Membrane</keyword>
<evidence type="ECO:0000256" key="3">
    <source>
        <dbReference type="ARBA" id="ARBA00022475"/>
    </source>
</evidence>
<feature type="transmembrane region" description="Helical" evidence="7">
    <location>
        <begin position="34"/>
        <end position="55"/>
    </location>
</feature>
<feature type="transmembrane region" description="Helical" evidence="7">
    <location>
        <begin position="94"/>
        <end position="117"/>
    </location>
</feature>
<dbReference type="AlphaFoldDB" id="A0A840DBP8"/>
<comment type="caution">
    <text evidence="8">The sequence shown here is derived from an EMBL/GenBank/DDBJ whole genome shotgun (WGS) entry which is preliminary data.</text>
</comment>
<sequence>MLQVVTGFTVIGAAILCGYVLGRKNLLGQHAGYVLSRLVFFLLSPALLFTVMAQADPRTLFSPLLAVSLLAAIVVALLGYLVPRYFWGAPKSEALILAAASSQINSNNIGIPLSLYILGSTAYPAPVLLAQVLLFLPLLLTLLELLTRAPGQSIRKTLLHSLANPILLGSGLGIVVSLTGAQLPTLVWDPVQLLANAAIPVLLVNFGISLAERRSAAAIADRSMQRQNLLFAVFLKLLAMPLIAYLGGALIFRLDPQQLYIVTILAALPAAQNTFNYAQRYAVGFNLVRDVVALTTLGCVPVIAGLALLFG</sequence>
<evidence type="ECO:0000256" key="1">
    <source>
        <dbReference type="ARBA" id="ARBA00004141"/>
    </source>
</evidence>
<dbReference type="PANTHER" id="PTHR36838:SF1">
    <property type="entry name" value="SLR1864 PROTEIN"/>
    <property type="match status" value="1"/>
</dbReference>
<keyword evidence="2" id="KW-0813">Transport</keyword>
<dbReference type="Pfam" id="PF03547">
    <property type="entry name" value="Mem_trans"/>
    <property type="match status" value="1"/>
</dbReference>
<feature type="transmembrane region" description="Helical" evidence="7">
    <location>
        <begin position="287"/>
        <end position="310"/>
    </location>
</feature>
<feature type="transmembrane region" description="Helical" evidence="7">
    <location>
        <begin position="258"/>
        <end position="275"/>
    </location>
</feature>
<keyword evidence="4 7" id="KW-0812">Transmembrane</keyword>
<organism evidence="8 9">
    <name type="scientific">Canibacter oris</name>
    <dbReference type="NCBI Taxonomy" id="1365628"/>
    <lineage>
        <taxon>Bacteria</taxon>
        <taxon>Bacillati</taxon>
        <taxon>Actinomycetota</taxon>
        <taxon>Actinomycetes</taxon>
        <taxon>Micrococcales</taxon>
        <taxon>Microbacteriaceae</taxon>
        <taxon>Canibacter</taxon>
    </lineage>
</organism>
<feature type="transmembrane region" description="Helical" evidence="7">
    <location>
        <begin position="61"/>
        <end position="82"/>
    </location>
</feature>
<feature type="transmembrane region" description="Helical" evidence="7">
    <location>
        <begin position="191"/>
        <end position="208"/>
    </location>
</feature>
<dbReference type="PANTHER" id="PTHR36838">
    <property type="entry name" value="AUXIN EFFLUX CARRIER FAMILY PROTEIN"/>
    <property type="match status" value="1"/>
</dbReference>